<dbReference type="InterPro" id="IPR005496">
    <property type="entry name" value="Integral_membrane_TerC"/>
</dbReference>
<keyword evidence="1" id="KW-1133">Transmembrane helix</keyword>
<feature type="transmembrane region" description="Helical" evidence="1">
    <location>
        <begin position="33"/>
        <end position="59"/>
    </location>
</feature>
<dbReference type="RefSeq" id="WP_206655187.1">
    <property type="nucleotide sequence ID" value="NZ_CP071182.1"/>
</dbReference>
<feature type="transmembrane region" description="Helical" evidence="1">
    <location>
        <begin position="65"/>
        <end position="83"/>
    </location>
</feature>
<name>A0A9X7Z4B4_9BACL</name>
<dbReference type="GO" id="GO:0016020">
    <property type="term" value="C:membrane"/>
    <property type="evidence" value="ECO:0007669"/>
    <property type="project" value="InterPro"/>
</dbReference>
<dbReference type="AlphaFoldDB" id="A0A9X7Z4B4"/>
<evidence type="ECO:0000313" key="2">
    <source>
        <dbReference type="EMBL" id="QSO45814.1"/>
    </source>
</evidence>
<accession>A0A9X7Z4B4</accession>
<dbReference type="Proteomes" id="UP000663505">
    <property type="component" value="Chromosome"/>
</dbReference>
<reference evidence="2 3" key="1">
    <citation type="submission" date="2021-02" db="EMBL/GenBank/DDBJ databases">
        <title>Alicyclobacillus curvatus sp. nov. and Alicyclobacillus mengziensis sp. nov., two acidophilic bacteria isolated from acid mine drainage.</title>
        <authorList>
            <person name="Huang Y."/>
        </authorList>
    </citation>
    <scope>NUCLEOTIDE SEQUENCE [LARGE SCALE GENOMIC DNA]</scope>
    <source>
        <strain evidence="2 3">S30H14</strain>
    </source>
</reference>
<feature type="transmembrane region" description="Helical" evidence="1">
    <location>
        <begin position="95"/>
        <end position="117"/>
    </location>
</feature>
<dbReference type="Pfam" id="PF03741">
    <property type="entry name" value="TerC"/>
    <property type="match status" value="1"/>
</dbReference>
<keyword evidence="3" id="KW-1185">Reference proteome</keyword>
<evidence type="ECO:0000313" key="3">
    <source>
        <dbReference type="Proteomes" id="UP000663505"/>
    </source>
</evidence>
<protein>
    <recommendedName>
        <fullName evidence="4">TerC family protein</fullName>
    </recommendedName>
</protein>
<dbReference type="KEGG" id="afx:JZ786_14835"/>
<feature type="transmembrane region" description="Helical" evidence="1">
    <location>
        <begin position="6"/>
        <end position="26"/>
    </location>
</feature>
<feature type="transmembrane region" description="Helical" evidence="1">
    <location>
        <begin position="123"/>
        <end position="143"/>
    </location>
</feature>
<evidence type="ECO:0000256" key="1">
    <source>
        <dbReference type="SAM" id="Phobius"/>
    </source>
</evidence>
<gene>
    <name evidence="2" type="ORF">JZ786_14835</name>
</gene>
<evidence type="ECO:0008006" key="4">
    <source>
        <dbReference type="Google" id="ProtNLM"/>
    </source>
</evidence>
<sequence length="215" mass="23468">MKEIVVIYVINLLTSIDNAIVIGGIANRHKNLLSILAVSTIILTICRTALIVGVGFVAVWPGFRLFLGIGVVFVAIGLARVAVDDRKRFGTSFLGVLTMVVVTDLALSVDNVLSIAMVSTKPLIIAASVFFSLLPLFMLLPVMINIMNQVPWLRILAAGFVAELAVDSMTDDPLIKHYIPPGDFELWVRVLAAVTVVAYGFWYVYVKNRRPPASL</sequence>
<proteinExistence type="predicted"/>
<dbReference type="EMBL" id="CP071182">
    <property type="protein sequence ID" value="QSO45814.1"/>
    <property type="molecule type" value="Genomic_DNA"/>
</dbReference>
<organism evidence="2 3">
    <name type="scientific">Alicyclobacillus mengziensis</name>
    <dbReference type="NCBI Taxonomy" id="2931921"/>
    <lineage>
        <taxon>Bacteria</taxon>
        <taxon>Bacillati</taxon>
        <taxon>Bacillota</taxon>
        <taxon>Bacilli</taxon>
        <taxon>Bacillales</taxon>
        <taxon>Alicyclobacillaceae</taxon>
        <taxon>Alicyclobacillus</taxon>
    </lineage>
</organism>
<keyword evidence="1" id="KW-0812">Transmembrane</keyword>
<feature type="transmembrane region" description="Helical" evidence="1">
    <location>
        <begin position="186"/>
        <end position="206"/>
    </location>
</feature>
<feature type="transmembrane region" description="Helical" evidence="1">
    <location>
        <begin position="150"/>
        <end position="166"/>
    </location>
</feature>
<keyword evidence="1" id="KW-0472">Membrane</keyword>